<evidence type="ECO:0000313" key="2">
    <source>
        <dbReference type="Proteomes" id="UP000031473"/>
    </source>
</evidence>
<name>A0A0C1F7H4_9FLAO</name>
<dbReference type="Proteomes" id="UP000031473">
    <property type="component" value="Unassembled WGS sequence"/>
</dbReference>
<proteinExistence type="predicted"/>
<reference evidence="1 2" key="1">
    <citation type="submission" date="2014-10" db="EMBL/GenBank/DDBJ databases">
        <title>Kaistella jeonii genome.</title>
        <authorList>
            <person name="Clayton J.T."/>
            <person name="Newman J.D."/>
        </authorList>
    </citation>
    <scope>NUCLEOTIDE SEQUENCE [LARGE SCALE GENOMIC DNA]</scope>
    <source>
        <strain evidence="1 2">DSM 17048</strain>
    </source>
</reference>
<keyword evidence="2" id="KW-1185">Reference proteome</keyword>
<dbReference type="EMBL" id="JSYL01000004">
    <property type="protein sequence ID" value="KIA89117.1"/>
    <property type="molecule type" value="Genomic_DNA"/>
</dbReference>
<comment type="caution">
    <text evidence="1">The sequence shown here is derived from an EMBL/GenBank/DDBJ whole genome shotgun (WGS) entry which is preliminary data.</text>
</comment>
<accession>A0A0C1F7H4</accession>
<dbReference type="STRING" id="266749.SAMN05421876_10431"/>
<dbReference type="InterPro" id="IPR043148">
    <property type="entry name" value="TagF_C"/>
</dbReference>
<dbReference type="Pfam" id="PF07388">
    <property type="entry name" value="A-2_8-polyST"/>
    <property type="match status" value="1"/>
</dbReference>
<dbReference type="SUPFAM" id="SSF53756">
    <property type="entry name" value="UDP-Glycosyltransferase/glycogen phosphorylase"/>
    <property type="match status" value="1"/>
</dbReference>
<evidence type="ECO:0000313" key="1">
    <source>
        <dbReference type="EMBL" id="KIA89117.1"/>
    </source>
</evidence>
<dbReference type="AlphaFoldDB" id="A0A0C1F7H4"/>
<dbReference type="Gene3D" id="3.40.50.12580">
    <property type="match status" value="1"/>
</dbReference>
<dbReference type="InterPro" id="IPR010866">
    <property type="entry name" value="A-2_8-polyST"/>
</dbReference>
<protein>
    <submittedName>
        <fullName evidence="1">Uncharacterized protein</fullName>
    </submittedName>
</protein>
<sequence>MHFNQLTYPEITKKFLKFEEKYNLLFLKVDGVFPWQIARIPIFLHIVDQLIPGSTAPINKSKKKQLKDLLHRLFINVLFFNPFLDFKHKKVIVIESGRKYRDEGSYIDIYTEYLCQQLDKDHVTYTRYENNYNIDDALIKRKLNIKHLDFILLFSKLKTKFIKSSWSEIDVQKIQEITHALESEFGLKIDLPQIFDDEIRRFKAEVNLYSKLFRLKKAEEIYITNSSEKASVIEAAKNNGMLVKELQHGLMSDKDVISNYPYTNSGTLRYFPHQFYIWDNVDMFFGKLPLEEKNIIPFRNRHIERYVQKTANILKEDKTILVISQPYGSAEIQEFIKSNHIILSEYSIIYKMHPSENEQLFSTFKNEFSKVPNIRFVNNEESMYVLLKKAKYALGIYSSSLFEAKAFDCKVILLNLPGVEMSFPLLRNRENKLIDINQKVSDILI</sequence>
<organism evidence="1 2">
    <name type="scientific">Kaistella jeonii</name>
    <dbReference type="NCBI Taxonomy" id="266749"/>
    <lineage>
        <taxon>Bacteria</taxon>
        <taxon>Pseudomonadati</taxon>
        <taxon>Bacteroidota</taxon>
        <taxon>Flavobacteriia</taxon>
        <taxon>Flavobacteriales</taxon>
        <taxon>Weeksellaceae</taxon>
        <taxon>Chryseobacterium group</taxon>
        <taxon>Kaistella</taxon>
    </lineage>
</organism>
<gene>
    <name evidence="1" type="ORF">OA86_08630</name>
</gene>
<dbReference type="OrthoDB" id="1454641at2"/>